<organism evidence="9 10">
    <name type="scientific">Pseudallescheria apiosperma</name>
    <name type="common">Scedosporium apiospermum</name>
    <dbReference type="NCBI Taxonomy" id="563466"/>
    <lineage>
        <taxon>Eukaryota</taxon>
        <taxon>Fungi</taxon>
        <taxon>Dikarya</taxon>
        <taxon>Ascomycota</taxon>
        <taxon>Pezizomycotina</taxon>
        <taxon>Sordariomycetes</taxon>
        <taxon>Hypocreomycetidae</taxon>
        <taxon>Microascales</taxon>
        <taxon>Microascaceae</taxon>
        <taxon>Scedosporium</taxon>
    </lineage>
</organism>
<feature type="transmembrane region" description="Helical" evidence="7">
    <location>
        <begin position="193"/>
        <end position="215"/>
    </location>
</feature>
<dbReference type="Gene3D" id="1.20.1250.20">
    <property type="entry name" value="MFS general substrate transporter like domains"/>
    <property type="match status" value="1"/>
</dbReference>
<dbReference type="PANTHER" id="PTHR23501">
    <property type="entry name" value="MAJOR FACILITATOR SUPERFAMILY"/>
    <property type="match status" value="1"/>
</dbReference>
<feature type="transmembrane region" description="Helical" evidence="7">
    <location>
        <begin position="221"/>
        <end position="241"/>
    </location>
</feature>
<evidence type="ECO:0000256" key="7">
    <source>
        <dbReference type="SAM" id="Phobius"/>
    </source>
</evidence>
<evidence type="ECO:0000259" key="8">
    <source>
        <dbReference type="PROSITE" id="PS50850"/>
    </source>
</evidence>
<dbReference type="KEGG" id="sapo:SAPIO_CDS5476"/>
<protein>
    <recommendedName>
        <fullName evidence="8">Major facilitator superfamily (MFS) profile domain-containing protein</fullName>
    </recommendedName>
</protein>
<dbReference type="VEuPathDB" id="FungiDB:SAPIO_CDS5476"/>
<dbReference type="InterPro" id="IPR011701">
    <property type="entry name" value="MFS"/>
</dbReference>
<dbReference type="CDD" id="cd17502">
    <property type="entry name" value="MFS_Azr1_MDR_like"/>
    <property type="match status" value="1"/>
</dbReference>
<evidence type="ECO:0000256" key="1">
    <source>
        <dbReference type="ARBA" id="ARBA00004141"/>
    </source>
</evidence>
<keyword evidence="3 7" id="KW-0812">Transmembrane</keyword>
<dbReference type="Proteomes" id="UP000028545">
    <property type="component" value="Unassembled WGS sequence"/>
</dbReference>
<feature type="transmembrane region" description="Helical" evidence="7">
    <location>
        <begin position="292"/>
        <end position="312"/>
    </location>
</feature>
<dbReference type="HOGENOM" id="CLU_000960_22_1_1"/>
<dbReference type="Pfam" id="PF07690">
    <property type="entry name" value="MFS_1"/>
    <property type="match status" value="1"/>
</dbReference>
<feature type="region of interest" description="Disordered" evidence="6">
    <location>
        <begin position="1"/>
        <end position="51"/>
    </location>
</feature>
<keyword evidence="10" id="KW-1185">Reference proteome</keyword>
<dbReference type="InterPro" id="IPR036259">
    <property type="entry name" value="MFS_trans_sf"/>
</dbReference>
<dbReference type="RefSeq" id="XP_016642113.1">
    <property type="nucleotide sequence ID" value="XM_016787798.1"/>
</dbReference>
<feature type="transmembrane region" description="Helical" evidence="7">
    <location>
        <begin position="460"/>
        <end position="480"/>
    </location>
</feature>
<feature type="transmembrane region" description="Helical" evidence="7">
    <location>
        <begin position="531"/>
        <end position="551"/>
    </location>
</feature>
<gene>
    <name evidence="9" type="ORF">SAPIO_CDS5476</name>
</gene>
<dbReference type="OrthoDB" id="10021397at2759"/>
<evidence type="ECO:0000256" key="4">
    <source>
        <dbReference type="ARBA" id="ARBA00022989"/>
    </source>
</evidence>
<feature type="transmembrane region" description="Helical" evidence="7">
    <location>
        <begin position="63"/>
        <end position="91"/>
    </location>
</feature>
<evidence type="ECO:0000256" key="2">
    <source>
        <dbReference type="ARBA" id="ARBA00022448"/>
    </source>
</evidence>
<keyword evidence="5 7" id="KW-0472">Membrane</keyword>
<accession>A0A084G4Q2</accession>
<evidence type="ECO:0000256" key="6">
    <source>
        <dbReference type="SAM" id="MobiDB-lite"/>
    </source>
</evidence>
<proteinExistence type="predicted"/>
<comment type="caution">
    <text evidence="9">The sequence shown here is derived from an EMBL/GenBank/DDBJ whole genome shotgun (WGS) entry which is preliminary data.</text>
</comment>
<dbReference type="Gene3D" id="1.20.1720.10">
    <property type="entry name" value="Multidrug resistance protein D"/>
    <property type="match status" value="1"/>
</dbReference>
<feature type="compositionally biased region" description="Polar residues" evidence="6">
    <location>
        <begin position="19"/>
        <end position="38"/>
    </location>
</feature>
<evidence type="ECO:0000313" key="10">
    <source>
        <dbReference type="Proteomes" id="UP000028545"/>
    </source>
</evidence>
<keyword evidence="2" id="KW-0813">Transport</keyword>
<dbReference type="GO" id="GO:0005886">
    <property type="term" value="C:plasma membrane"/>
    <property type="evidence" value="ECO:0007669"/>
    <property type="project" value="TreeGrafter"/>
</dbReference>
<feature type="transmembrane region" description="Helical" evidence="7">
    <location>
        <begin position="428"/>
        <end position="448"/>
    </location>
</feature>
<dbReference type="PROSITE" id="PS50850">
    <property type="entry name" value="MFS"/>
    <property type="match status" value="1"/>
</dbReference>
<feature type="transmembrane region" description="Helical" evidence="7">
    <location>
        <begin position="161"/>
        <end position="181"/>
    </location>
</feature>
<feature type="transmembrane region" description="Helical" evidence="7">
    <location>
        <begin position="333"/>
        <end position="354"/>
    </location>
</feature>
<dbReference type="EMBL" id="JOWA01000099">
    <property type="protein sequence ID" value="KEZ42314.1"/>
    <property type="molecule type" value="Genomic_DNA"/>
</dbReference>
<dbReference type="GeneID" id="27724548"/>
<dbReference type="AlphaFoldDB" id="A0A084G4Q2"/>
<dbReference type="InterPro" id="IPR020846">
    <property type="entry name" value="MFS_dom"/>
</dbReference>
<evidence type="ECO:0000256" key="5">
    <source>
        <dbReference type="ARBA" id="ARBA00023136"/>
    </source>
</evidence>
<dbReference type="PANTHER" id="PTHR23501:SF177">
    <property type="entry name" value="MAJOR FACILITATOR SUPERFAMILY (MFS) PROFILE DOMAIN-CONTAINING PROTEIN-RELATED"/>
    <property type="match status" value="1"/>
</dbReference>
<comment type="subcellular location">
    <subcellularLocation>
        <location evidence="1">Membrane</location>
        <topology evidence="1">Multi-pass membrane protein</topology>
    </subcellularLocation>
</comment>
<reference evidence="9 10" key="1">
    <citation type="journal article" date="2014" name="Genome Announc.">
        <title>Draft genome sequence of the pathogenic fungus Scedosporium apiospermum.</title>
        <authorList>
            <person name="Vandeputte P."/>
            <person name="Ghamrawi S."/>
            <person name="Rechenmann M."/>
            <person name="Iltis A."/>
            <person name="Giraud S."/>
            <person name="Fleury M."/>
            <person name="Thornton C."/>
            <person name="Delhaes L."/>
            <person name="Meyer W."/>
            <person name="Papon N."/>
            <person name="Bouchara J.P."/>
        </authorList>
    </citation>
    <scope>NUCLEOTIDE SEQUENCE [LARGE SCALE GENOMIC DNA]</scope>
    <source>
        <strain evidence="9 10">IHEM 14462</strain>
    </source>
</reference>
<feature type="transmembrane region" description="Helical" evidence="7">
    <location>
        <begin position="261"/>
        <end position="280"/>
    </location>
</feature>
<sequence length="569" mass="61261">MSSRSPPSEKIKTKAPGMENSNLTDSATNGEQSASSENTPEKQEKKDSLESEIEPEYATGLRLFLIMLTIFTNTLLAALEIGIVATAIPAITDDFHRLDDVGWYGSATFLLVGATAPMWGKLYKYLNVKYAYLGSVVLYLLGSIVAAAAPNSESVIIGRAIQGLGASGTLGGSLIVINYVTEPKRRPLLIGSWMGVFMVSTILGPVIGGAFTSGISWRWCFWINLPLGVPIIVLLMLFLHIPKHIKPARATWMEVILQLDLPGFGAWLASLVCLTLALQWGGQTRSWSDGGVVATLVLWLALFFFFFVVEWFQGERGMVPLRLLRPRLTWSNALYCFISNAALYQVMFYLPIYFQSIHGQSAIGSGINTLPFLAFFAAGSMVSGAAIGKTRLLQPYQLTSALLMTAGASLLYTMGVSSSKTRYIGPQVLFGFGLGLGNQVAMTAVQGFSKPEDVANSTGIMLMCQSISGAYFVAVAQSLFANRMLETLRSTAPNVNPFDVINTGASEIRQVFTGEGLAAVVGAYMVGIKDVFALSLGASAAAAVLAMAIPFKKLPDHDSKKNEEEGRTA</sequence>
<feature type="domain" description="Major facilitator superfamily (MFS) profile" evidence="8">
    <location>
        <begin position="66"/>
        <end position="554"/>
    </location>
</feature>
<evidence type="ECO:0000256" key="3">
    <source>
        <dbReference type="ARBA" id="ARBA00022692"/>
    </source>
</evidence>
<feature type="transmembrane region" description="Helical" evidence="7">
    <location>
        <begin position="103"/>
        <end position="123"/>
    </location>
</feature>
<feature type="transmembrane region" description="Helical" evidence="7">
    <location>
        <begin position="130"/>
        <end position="149"/>
    </location>
</feature>
<dbReference type="OMA" id="QVMFYLP"/>
<feature type="transmembrane region" description="Helical" evidence="7">
    <location>
        <begin position="366"/>
        <end position="386"/>
    </location>
</feature>
<name>A0A084G4Q2_PSEDA</name>
<feature type="compositionally biased region" description="Basic and acidic residues" evidence="6">
    <location>
        <begin position="39"/>
        <end position="49"/>
    </location>
</feature>
<dbReference type="GO" id="GO:0022857">
    <property type="term" value="F:transmembrane transporter activity"/>
    <property type="evidence" value="ECO:0007669"/>
    <property type="project" value="InterPro"/>
</dbReference>
<dbReference type="SUPFAM" id="SSF103473">
    <property type="entry name" value="MFS general substrate transporter"/>
    <property type="match status" value="1"/>
</dbReference>
<evidence type="ECO:0000313" key="9">
    <source>
        <dbReference type="EMBL" id="KEZ42314.1"/>
    </source>
</evidence>
<keyword evidence="4 7" id="KW-1133">Transmembrane helix</keyword>